<dbReference type="PANTHER" id="PTHR12338:SF5">
    <property type="entry name" value="ANTIGEN 43-RELATED"/>
    <property type="match status" value="1"/>
</dbReference>
<keyword evidence="4" id="KW-1185">Reference proteome</keyword>
<evidence type="ECO:0000313" key="4">
    <source>
        <dbReference type="Proteomes" id="UP000198841"/>
    </source>
</evidence>
<sequence>MLNIDGKTIDTNEIGAHGIFIEKGASADVKNSDVTTAGSKAYAVYAAGAGSNINIEGGSITTTGANSHGLVAGNGGKIYANNIKMNVSGTGLYANAATAEAKNIDVASYGYGVHGYGKGAVVNISDSNVTVAGKGAYAVLGENGAKTISNNVSYFADGEGAFGGWVNGGSQLDIIGGSITTTGQGSIGVYGKSGALMNADGVTITSAGYGVYADNSKFNISNMTINSTLNAIYGAGANTELNISNTNVFTQGDNTSGIFVKNGAVGKFENIHVEVSGEKTYAIYAAGKDSKVDISGGSVTTQGVNSHGLVAGEKAELTVDTLQIASSGYGMYANQSVINATNVKIESATSGVYGTGADTYINITSAEVSGKENNGGAVKISGSASANVFNSKLIATELNASGLVASYSGMINARDIDVAITKGAYGLTTFFSGKIDVQNASINSSSGGVALFAASGGKINAENIVIDIDNVSGSDRESVAIWTSNSDINYSDQNVTVNDSTLKIKGDNAIGIFTKNTRSDININNTAMLVEHGTAILAENAASTTVNLNNSTLLSKKLIESSRIESDNNVRSIILNASNYSVLTGDIDINRNKMDESVLTLKSDSAWSGAANGLQTLNVEEGSRWNITGHSSIDNLNVRNSVLNFEQNNVNFKTLTVNGDYVADNATLIMSLALSDDKSDGDLFHITGNSSGITQVQVHNAGGKGSKTIEGIKLIKIEGSQNGEFKQDGRIVAGAYDYALIQDSNGYWRLNSSLTSGDPEEVGEDNGGEGDSGEGSGDGSVISPEKPQPKRTHRARPEVGSYIANLAAASNMFTLRASDRAGITDYFDPITGKYEKTTLWLRNKGAHGHFNENSGQLKSTTNSYMTQLGGDVAQWSLNGTDRFNLGVMAGYGNAKSFTRSKLTGYSAKGQVNGYNTGLYAGWQQDSVMKTGGFIDTWAAYNGFSNSVKGEGIGQESYKSKGLVTSIESGYTFTFGDEKNRSLQPHAQIIWMGVKTADYTEQNGTRVRATGNNNVQTRVGVRVALDDQEKWIDAKNMRFIPYADLSWLHNSRKFGSKMDDVLIEQAGSRNIGTAELGLDAQLHKKINLTGNITQTVGGKGFNESSASLGLQVSF</sequence>
<dbReference type="InterPro" id="IPR005546">
    <property type="entry name" value="Autotransporte_beta"/>
</dbReference>
<feature type="compositionally biased region" description="Acidic residues" evidence="1">
    <location>
        <begin position="758"/>
        <end position="772"/>
    </location>
</feature>
<dbReference type="SUPFAM" id="SSF103515">
    <property type="entry name" value="Autotransporter"/>
    <property type="match status" value="1"/>
</dbReference>
<dbReference type="SMART" id="SM00869">
    <property type="entry name" value="Autotransporter"/>
    <property type="match status" value="1"/>
</dbReference>
<proteinExistence type="predicted"/>
<dbReference type="InterPro" id="IPR006315">
    <property type="entry name" value="OM_autotransptr_brl_dom"/>
</dbReference>
<dbReference type="InterPro" id="IPR012332">
    <property type="entry name" value="Autotransporter_pectin_lyase_C"/>
</dbReference>
<protein>
    <submittedName>
        <fullName evidence="3">Autotransporter family porin</fullName>
    </submittedName>
</protein>
<dbReference type="InterPro" id="IPR036709">
    <property type="entry name" value="Autotransporte_beta_dom_sf"/>
</dbReference>
<comment type="caution">
    <text evidence="3">The sequence shown here is derived from an EMBL/GenBank/DDBJ whole genome shotgun (WGS) entry which is preliminary data.</text>
</comment>
<dbReference type="InterPro" id="IPR011050">
    <property type="entry name" value="Pectin_lyase_fold/virulence"/>
</dbReference>
<feature type="region of interest" description="Disordered" evidence="1">
    <location>
        <begin position="751"/>
        <end position="797"/>
    </location>
</feature>
<dbReference type="Pfam" id="PF18883">
    <property type="entry name" value="AC_1"/>
    <property type="match status" value="1"/>
</dbReference>
<organism evidence="3 4">
    <name type="scientific">Candidatus Pantoea symbiotica</name>
    <dbReference type="NCBI Taxonomy" id="1884370"/>
    <lineage>
        <taxon>Bacteria</taxon>
        <taxon>Pseudomonadati</taxon>
        <taxon>Pseudomonadota</taxon>
        <taxon>Gammaproteobacteria</taxon>
        <taxon>Enterobacterales</taxon>
        <taxon>Erwiniaceae</taxon>
        <taxon>Pantoea</taxon>
    </lineage>
</organism>
<dbReference type="Proteomes" id="UP000198841">
    <property type="component" value="Unassembled WGS sequence"/>
</dbReference>
<name>A0A1I3ZKY8_9GAMM</name>
<dbReference type="Pfam" id="PF03797">
    <property type="entry name" value="Autotransporter"/>
    <property type="match status" value="1"/>
</dbReference>
<dbReference type="Gene3D" id="2.40.128.130">
    <property type="entry name" value="Autotransporter beta-domain"/>
    <property type="match status" value="1"/>
</dbReference>
<dbReference type="PROSITE" id="PS51208">
    <property type="entry name" value="AUTOTRANSPORTER"/>
    <property type="match status" value="1"/>
</dbReference>
<accession>A0A1I3ZKY8</accession>
<dbReference type="SUPFAM" id="SSF51126">
    <property type="entry name" value="Pectin lyase-like"/>
    <property type="match status" value="1"/>
</dbReference>
<dbReference type="Gene3D" id="2.160.20.20">
    <property type="match status" value="2"/>
</dbReference>
<dbReference type="PANTHER" id="PTHR12338">
    <property type="entry name" value="AUTOTRANSPORTER"/>
    <property type="match status" value="1"/>
</dbReference>
<dbReference type="EMBL" id="FOSD01000007">
    <property type="protein sequence ID" value="SFK44724.1"/>
    <property type="molecule type" value="Genomic_DNA"/>
</dbReference>
<dbReference type="CDD" id="cd00253">
    <property type="entry name" value="PL_Passenger_AT"/>
    <property type="match status" value="1"/>
</dbReference>
<feature type="domain" description="Autotransporter" evidence="2">
    <location>
        <begin position="832"/>
        <end position="1113"/>
    </location>
</feature>
<evidence type="ECO:0000256" key="1">
    <source>
        <dbReference type="SAM" id="MobiDB-lite"/>
    </source>
</evidence>
<reference evidence="3 4" key="1">
    <citation type="submission" date="2016-10" db="EMBL/GenBank/DDBJ databases">
        <authorList>
            <person name="Varghese N."/>
            <person name="Submissions S."/>
        </authorList>
    </citation>
    <scope>NUCLEOTIDE SEQUENCE [LARGE SCALE GENOMIC DNA]</scope>
    <source>
        <strain evidence="3 4">YR512</strain>
    </source>
</reference>
<gene>
    <name evidence="3" type="ORF">SAMN05518863_10776</name>
</gene>
<evidence type="ECO:0000313" key="3">
    <source>
        <dbReference type="EMBL" id="SFK44724.1"/>
    </source>
</evidence>
<dbReference type="InterPro" id="IPR043990">
    <property type="entry name" value="AC_1"/>
</dbReference>
<dbReference type="NCBIfam" id="TIGR01414">
    <property type="entry name" value="autotrans_barl"/>
    <property type="match status" value="1"/>
</dbReference>
<dbReference type="InterPro" id="IPR050909">
    <property type="entry name" value="Bact_Autotransporter_VF"/>
</dbReference>
<evidence type="ECO:0000259" key="2">
    <source>
        <dbReference type="PROSITE" id="PS51208"/>
    </source>
</evidence>